<comment type="similarity">
    <text evidence="3">Belongs to the aldehyde dehydrogenase family.</text>
</comment>
<feature type="active site" evidence="2">
    <location>
        <position position="273"/>
    </location>
</feature>
<feature type="domain" description="Aldehyde dehydrogenase" evidence="5">
    <location>
        <begin position="39"/>
        <end position="500"/>
    </location>
</feature>
<dbReference type="Proteomes" id="UP000805614">
    <property type="component" value="Unassembled WGS sequence"/>
</dbReference>
<dbReference type="InterPro" id="IPR029510">
    <property type="entry name" value="Ald_DH_CS_GLU"/>
</dbReference>
<evidence type="ECO:0000256" key="2">
    <source>
        <dbReference type="PROSITE-ProRule" id="PRU10007"/>
    </source>
</evidence>
<name>A0ABR7LZC1_9ACTN</name>
<dbReference type="Gene3D" id="3.40.309.10">
    <property type="entry name" value="Aldehyde Dehydrogenase, Chain A, domain 2"/>
    <property type="match status" value="1"/>
</dbReference>
<dbReference type="PANTHER" id="PTHR11699">
    <property type="entry name" value="ALDEHYDE DEHYDROGENASE-RELATED"/>
    <property type="match status" value="1"/>
</dbReference>
<proteinExistence type="inferred from homology"/>
<dbReference type="InterPro" id="IPR016162">
    <property type="entry name" value="Ald_DH_N"/>
</dbReference>
<gene>
    <name evidence="6" type="ORF">HKK74_32655</name>
</gene>
<organism evidence="6 7">
    <name type="scientific">Actinomadura alba</name>
    <dbReference type="NCBI Taxonomy" id="406431"/>
    <lineage>
        <taxon>Bacteria</taxon>
        <taxon>Bacillati</taxon>
        <taxon>Actinomycetota</taxon>
        <taxon>Actinomycetes</taxon>
        <taxon>Streptosporangiales</taxon>
        <taxon>Thermomonosporaceae</taxon>
        <taxon>Actinomadura</taxon>
    </lineage>
</organism>
<dbReference type="InterPro" id="IPR016163">
    <property type="entry name" value="Ald_DH_C"/>
</dbReference>
<dbReference type="EMBL" id="JABVEC010000038">
    <property type="protein sequence ID" value="MBC6470206.1"/>
    <property type="molecule type" value="Genomic_DNA"/>
</dbReference>
<evidence type="ECO:0000259" key="5">
    <source>
        <dbReference type="Pfam" id="PF00171"/>
    </source>
</evidence>
<dbReference type="Pfam" id="PF00171">
    <property type="entry name" value="Aldedh"/>
    <property type="match status" value="1"/>
</dbReference>
<dbReference type="Gene3D" id="3.40.605.10">
    <property type="entry name" value="Aldehyde Dehydrogenase, Chain A, domain 1"/>
    <property type="match status" value="1"/>
</dbReference>
<dbReference type="RefSeq" id="WP_187247254.1">
    <property type="nucleotide sequence ID" value="NZ_BAAAOK010000005.1"/>
</dbReference>
<evidence type="ECO:0000313" key="7">
    <source>
        <dbReference type="Proteomes" id="UP000805614"/>
    </source>
</evidence>
<protein>
    <submittedName>
        <fullName evidence="6">Aldehyde dehydrogenase family protein</fullName>
    </submittedName>
</protein>
<keyword evidence="7" id="KW-1185">Reference proteome</keyword>
<dbReference type="InterPro" id="IPR016161">
    <property type="entry name" value="Ald_DH/histidinol_DH"/>
</dbReference>
<evidence type="ECO:0000256" key="1">
    <source>
        <dbReference type="ARBA" id="ARBA00023002"/>
    </source>
</evidence>
<sequence length="505" mass="52934">MSSRVKSEGDAEMSGEVGTGEAAGRHPVRHRMMHIGGSWVDAAAGGRIEAVDPTSEELIATFPDGDSEDVAAAVAAAQEARGAWRDLGWARRAALLRELAARVEAEAEDLARLDVRDAGLPLAGMRGDLTGAVSQILYYAGIASETRGSTAPPAPDTVVYTTREPYGVVGRIVPFNHPFKFAAGKIAAPLAAGNTVVLKPGEQTSLSALELARIGADVLPAGVLNVVTGRGPTAGAALVAHPEVHRVAFTGSVPSGRAVLRGAADAVKHVTLELGGKNPIIVFPDVDVAAAARAAVTGMNIARCTGQSCGSTSRIFVHAEIADRFLEELVGRLSELRVGDPMDDRTEVGPLAFRAHYERVLGHLDTARREGATVAYGGGRPAGRARGFFVEPTVLTGLDDGMTVVREEVFGPVMSVLTWRDVDEVVRRANATPLGLTANVWTRDVTAAHRTAAALEAGYVYVNGTGRRPAGTPFGGWKSSGLGKENCLEDLLSFTREKTVAVTLC</sequence>
<feature type="region of interest" description="Disordered" evidence="4">
    <location>
        <begin position="1"/>
        <end position="27"/>
    </location>
</feature>
<accession>A0ABR7LZC1</accession>
<dbReference type="PROSITE" id="PS00687">
    <property type="entry name" value="ALDEHYDE_DEHYDR_GLU"/>
    <property type="match status" value="1"/>
</dbReference>
<dbReference type="SUPFAM" id="SSF53720">
    <property type="entry name" value="ALDH-like"/>
    <property type="match status" value="1"/>
</dbReference>
<evidence type="ECO:0000256" key="3">
    <source>
        <dbReference type="RuleBase" id="RU003345"/>
    </source>
</evidence>
<evidence type="ECO:0000313" key="6">
    <source>
        <dbReference type="EMBL" id="MBC6470206.1"/>
    </source>
</evidence>
<comment type="caution">
    <text evidence="6">The sequence shown here is derived from an EMBL/GenBank/DDBJ whole genome shotgun (WGS) entry which is preliminary data.</text>
</comment>
<keyword evidence="1 3" id="KW-0560">Oxidoreductase</keyword>
<reference evidence="6 7" key="1">
    <citation type="submission" date="2020-06" db="EMBL/GenBank/DDBJ databases">
        <title>Actinomadura xiongansis sp. nov., isolated from soil of Baiyangdian.</title>
        <authorList>
            <person name="Zhang X."/>
        </authorList>
    </citation>
    <scope>NUCLEOTIDE SEQUENCE [LARGE SCALE GENOMIC DNA]</scope>
    <source>
        <strain evidence="6 7">HBUM206468</strain>
    </source>
</reference>
<dbReference type="InterPro" id="IPR015590">
    <property type="entry name" value="Aldehyde_DH_dom"/>
</dbReference>
<evidence type="ECO:0000256" key="4">
    <source>
        <dbReference type="SAM" id="MobiDB-lite"/>
    </source>
</evidence>